<dbReference type="InterPro" id="IPR003690">
    <property type="entry name" value="MTERF"/>
</dbReference>
<dbReference type="Gene3D" id="1.25.70.10">
    <property type="entry name" value="Transcription termination factor 3, mitochondrial"/>
    <property type="match status" value="2"/>
</dbReference>
<reference evidence="4 5" key="1">
    <citation type="submission" date="2023-10" db="EMBL/GenBank/DDBJ databases">
        <authorList>
            <person name="Maclean D."/>
            <person name="Macfadyen A."/>
        </authorList>
    </citation>
    <scope>NUCLEOTIDE SEQUENCE [LARGE SCALE GENOMIC DNA]</scope>
</reference>
<organism evidence="4 5">
    <name type="scientific">Coccomyxa viridis</name>
    <dbReference type="NCBI Taxonomy" id="1274662"/>
    <lineage>
        <taxon>Eukaryota</taxon>
        <taxon>Viridiplantae</taxon>
        <taxon>Chlorophyta</taxon>
        <taxon>core chlorophytes</taxon>
        <taxon>Trebouxiophyceae</taxon>
        <taxon>Trebouxiophyceae incertae sedis</taxon>
        <taxon>Coccomyxaceae</taxon>
        <taxon>Coccomyxa</taxon>
    </lineage>
</organism>
<dbReference type="GO" id="GO:0006353">
    <property type="term" value="P:DNA-templated transcription termination"/>
    <property type="evidence" value="ECO:0007669"/>
    <property type="project" value="UniProtKB-KW"/>
</dbReference>
<proteinExistence type="inferred from homology"/>
<keyword evidence="3" id="KW-0809">Transit peptide</keyword>
<evidence type="ECO:0000313" key="5">
    <source>
        <dbReference type="Proteomes" id="UP001314263"/>
    </source>
</evidence>
<comment type="similarity">
    <text evidence="1">Belongs to the mTERF family.</text>
</comment>
<evidence type="ECO:0000256" key="2">
    <source>
        <dbReference type="ARBA" id="ARBA00022472"/>
    </source>
</evidence>
<keyword evidence="2" id="KW-0805">Transcription regulation</keyword>
<gene>
    <name evidence="4" type="ORF">CVIRNUC_003155</name>
</gene>
<dbReference type="PANTHER" id="PTHR13068">
    <property type="entry name" value="CGI-12 PROTEIN-RELATED"/>
    <property type="match status" value="1"/>
</dbReference>
<dbReference type="InterPro" id="IPR038538">
    <property type="entry name" value="MTERF_sf"/>
</dbReference>
<dbReference type="GO" id="GO:0003676">
    <property type="term" value="F:nucleic acid binding"/>
    <property type="evidence" value="ECO:0007669"/>
    <property type="project" value="InterPro"/>
</dbReference>
<evidence type="ECO:0000313" key="4">
    <source>
        <dbReference type="EMBL" id="CAK0764408.1"/>
    </source>
</evidence>
<protein>
    <submittedName>
        <fullName evidence="4">Uncharacterized protein</fullName>
    </submittedName>
</protein>
<accession>A0AAV1I0H0</accession>
<dbReference type="EMBL" id="CAUYUE010000004">
    <property type="protein sequence ID" value="CAK0764408.1"/>
    <property type="molecule type" value="Genomic_DNA"/>
</dbReference>
<dbReference type="PANTHER" id="PTHR13068:SF173">
    <property type="entry name" value="EMB|CAB62602.1"/>
    <property type="match status" value="1"/>
</dbReference>
<sequence length="392" mass="44056">MLSRVPTLLGYQSKQLRAMREYLGGLAGLSGADVASLLQKEPRILSYSVAGTVLDVVEFLRGLGIKLEGILELLLRHPRTLGASVERTLRPAVSTLKDMGFSRADIARKVVQQPHLLACKPERYKDLLCLMQEYGITIEVAKRALKDEPGSITWSVNSMEQFLRNIQQLTNPPLDLNKVLHRGRSLLRSTPACHARMVQWLRTNLQLSEKELRHILSKGPGILTRSTELMSRRAMEYTEAGFTLEDIKDILCRQPSVIGLSFQQNLLPKLLLLKGLGGKAGGDPLTEVEIRQLVVSFPSILTLSLANIESKLDYLVTELQRKHRDILACPFYLSTSMEKWIVPRTTYLQARGIDQHSFTLNQLFSSTDAKFCKSLGTDLEDYTAFKLNMHGK</sequence>
<dbReference type="AlphaFoldDB" id="A0AAV1I0H0"/>
<dbReference type="Proteomes" id="UP001314263">
    <property type="component" value="Unassembled WGS sequence"/>
</dbReference>
<name>A0AAV1I0H0_9CHLO</name>
<keyword evidence="2" id="KW-0806">Transcription termination</keyword>
<evidence type="ECO:0000256" key="1">
    <source>
        <dbReference type="ARBA" id="ARBA00007692"/>
    </source>
</evidence>
<comment type="caution">
    <text evidence="4">The sequence shown here is derived from an EMBL/GenBank/DDBJ whole genome shotgun (WGS) entry which is preliminary data.</text>
</comment>
<dbReference type="Pfam" id="PF02536">
    <property type="entry name" value="mTERF"/>
    <property type="match status" value="1"/>
</dbReference>
<dbReference type="SMART" id="SM00733">
    <property type="entry name" value="Mterf"/>
    <property type="match status" value="7"/>
</dbReference>
<keyword evidence="2" id="KW-0804">Transcription</keyword>
<keyword evidence="5" id="KW-1185">Reference proteome</keyword>
<evidence type="ECO:0000256" key="3">
    <source>
        <dbReference type="ARBA" id="ARBA00022946"/>
    </source>
</evidence>